<evidence type="ECO:0000313" key="3">
    <source>
        <dbReference type="Proteomes" id="UP000094527"/>
    </source>
</evidence>
<feature type="signal peptide" evidence="1">
    <location>
        <begin position="1"/>
        <end position="23"/>
    </location>
</feature>
<accession>A0A1D2NBY2</accession>
<evidence type="ECO:0000313" key="2">
    <source>
        <dbReference type="EMBL" id="ODN02760.1"/>
    </source>
</evidence>
<reference evidence="2 3" key="1">
    <citation type="journal article" date="2016" name="Genome Biol. Evol.">
        <title>Gene Family Evolution Reflects Adaptation to Soil Environmental Stressors in the Genome of the Collembolan Orchesella cincta.</title>
        <authorList>
            <person name="Faddeeva-Vakhrusheva A."/>
            <person name="Derks M.F."/>
            <person name="Anvar S.Y."/>
            <person name="Agamennone V."/>
            <person name="Suring W."/>
            <person name="Smit S."/>
            <person name="van Straalen N.M."/>
            <person name="Roelofs D."/>
        </authorList>
    </citation>
    <scope>NUCLEOTIDE SEQUENCE [LARGE SCALE GENOMIC DNA]</scope>
    <source>
        <tissue evidence="2">Mixed pool</tissue>
    </source>
</reference>
<dbReference type="Proteomes" id="UP000094527">
    <property type="component" value="Unassembled WGS sequence"/>
</dbReference>
<gene>
    <name evidence="2" type="ORF">Ocin01_03921</name>
</gene>
<organism evidence="2 3">
    <name type="scientific">Orchesella cincta</name>
    <name type="common">Springtail</name>
    <name type="synonym">Podura cincta</name>
    <dbReference type="NCBI Taxonomy" id="48709"/>
    <lineage>
        <taxon>Eukaryota</taxon>
        <taxon>Metazoa</taxon>
        <taxon>Ecdysozoa</taxon>
        <taxon>Arthropoda</taxon>
        <taxon>Hexapoda</taxon>
        <taxon>Collembola</taxon>
        <taxon>Entomobryomorpha</taxon>
        <taxon>Entomobryoidea</taxon>
        <taxon>Orchesellidae</taxon>
        <taxon>Orchesellinae</taxon>
        <taxon>Orchesella</taxon>
    </lineage>
</organism>
<sequence length="240" mass="25552">MNRLGLILATVLAVTCWITAVSSRSLDVVSESETSQNDDLNPINVPALLEFEGGEGDNDVDGVRDKRTPRFIFRAVSCLFTFLVNPNCLQGVGGGAGGGGGSSPALGSNRRQQQQPYYMISLPRYNDTDSNSTSTEYPIYPIESTSEYPEEQPSRPTNPILAMIQWKLNLIPNLIRRFMPGFGGGRRDGVGSTGSGSGLNFGLGLGGGRFAGLFGGGNRGRRIRSAGTWRIGGGLGGPQY</sequence>
<dbReference type="STRING" id="48709.A0A1D2NBY2"/>
<evidence type="ECO:0000256" key="1">
    <source>
        <dbReference type="SAM" id="SignalP"/>
    </source>
</evidence>
<comment type="caution">
    <text evidence="2">The sequence shown here is derived from an EMBL/GenBank/DDBJ whole genome shotgun (WGS) entry which is preliminary data.</text>
</comment>
<feature type="chain" id="PRO_5008905332" evidence="1">
    <location>
        <begin position="24"/>
        <end position="240"/>
    </location>
</feature>
<keyword evidence="1" id="KW-0732">Signal</keyword>
<name>A0A1D2NBY2_ORCCI</name>
<dbReference type="AlphaFoldDB" id="A0A1D2NBY2"/>
<proteinExistence type="predicted"/>
<dbReference type="EMBL" id="LJIJ01000096">
    <property type="protein sequence ID" value="ODN02760.1"/>
    <property type="molecule type" value="Genomic_DNA"/>
</dbReference>
<protein>
    <submittedName>
        <fullName evidence="2">Uncharacterized protein</fullName>
    </submittedName>
</protein>
<keyword evidence="3" id="KW-1185">Reference proteome</keyword>